<dbReference type="Gene3D" id="1.20.1730.10">
    <property type="entry name" value="Sodium/glucose cotransporter"/>
    <property type="match status" value="1"/>
</dbReference>
<dbReference type="PANTHER" id="PTHR48086">
    <property type="entry name" value="SODIUM/PROLINE SYMPORTER-RELATED"/>
    <property type="match status" value="1"/>
</dbReference>
<evidence type="ECO:0000256" key="7">
    <source>
        <dbReference type="ARBA" id="ARBA00023136"/>
    </source>
</evidence>
<evidence type="ECO:0000256" key="2">
    <source>
        <dbReference type="ARBA" id="ARBA00006434"/>
    </source>
</evidence>
<evidence type="ECO:0000256" key="4">
    <source>
        <dbReference type="ARBA" id="ARBA00022692"/>
    </source>
</evidence>
<dbReference type="CDD" id="cd10322">
    <property type="entry name" value="SLC5sbd"/>
    <property type="match status" value="1"/>
</dbReference>
<protein>
    <submittedName>
        <fullName evidence="10">Sodium:solute symporter</fullName>
    </submittedName>
</protein>
<keyword evidence="6 9" id="KW-1133">Transmembrane helix</keyword>
<dbReference type="PANTHER" id="PTHR48086:SF7">
    <property type="entry name" value="SODIUM-SOLUTE SYMPORTER-RELATED"/>
    <property type="match status" value="1"/>
</dbReference>
<evidence type="ECO:0000256" key="1">
    <source>
        <dbReference type="ARBA" id="ARBA00004141"/>
    </source>
</evidence>
<feature type="transmembrane region" description="Helical" evidence="9">
    <location>
        <begin position="353"/>
        <end position="372"/>
    </location>
</feature>
<evidence type="ECO:0000256" key="5">
    <source>
        <dbReference type="ARBA" id="ARBA00022847"/>
    </source>
</evidence>
<comment type="subcellular location">
    <subcellularLocation>
        <location evidence="1">Membrane</location>
        <topology evidence="1">Multi-pass membrane protein</topology>
    </subcellularLocation>
</comment>
<dbReference type="KEGG" id="psil:PMA3_09795"/>
<proteinExistence type="inferred from homology"/>
<dbReference type="GO" id="GO:0015293">
    <property type="term" value="F:symporter activity"/>
    <property type="evidence" value="ECO:0007669"/>
    <property type="project" value="UniProtKB-KW"/>
</dbReference>
<keyword evidence="7 9" id="KW-0472">Membrane</keyword>
<evidence type="ECO:0000256" key="9">
    <source>
        <dbReference type="SAM" id="Phobius"/>
    </source>
</evidence>
<dbReference type="STRING" id="1853130.PMA3_09795"/>
<dbReference type="OrthoDB" id="3651542at2"/>
<feature type="transmembrane region" description="Helical" evidence="9">
    <location>
        <begin position="144"/>
        <end position="169"/>
    </location>
</feature>
<evidence type="ECO:0000256" key="8">
    <source>
        <dbReference type="RuleBase" id="RU362091"/>
    </source>
</evidence>
<dbReference type="InterPro" id="IPR001734">
    <property type="entry name" value="Na/solute_symporter"/>
</dbReference>
<feature type="transmembrane region" description="Helical" evidence="9">
    <location>
        <begin position="304"/>
        <end position="333"/>
    </location>
</feature>
<dbReference type="PROSITE" id="PS50283">
    <property type="entry name" value="NA_SOLUT_SYMP_3"/>
    <property type="match status" value="1"/>
</dbReference>
<evidence type="ECO:0000256" key="3">
    <source>
        <dbReference type="ARBA" id="ARBA00022448"/>
    </source>
</evidence>
<gene>
    <name evidence="10" type="ORF">PMA3_09795</name>
</gene>
<dbReference type="RefSeq" id="WP_064676950.1">
    <property type="nucleotide sequence ID" value="NZ_CP014870.1"/>
</dbReference>
<keyword evidence="11" id="KW-1185">Reference proteome</keyword>
<reference evidence="10 11" key="1">
    <citation type="journal article" date="2018" name="Syst. Appl. Microbiol.">
        <title>Pseudomonas silesiensis sp. nov. strain A3T isolated from a biological pesticide sewage treatment plant and analysis of the complete genome sequence.</title>
        <authorList>
            <person name="Kaminski M.A."/>
            <person name="Furmanczyk E.M."/>
            <person name="Sobczak A."/>
            <person name="Dziembowski A."/>
            <person name="Lipinski L."/>
        </authorList>
    </citation>
    <scope>NUCLEOTIDE SEQUENCE [LARGE SCALE GENOMIC DNA]</scope>
    <source>
        <strain evidence="10 11">A3</strain>
    </source>
</reference>
<dbReference type="AlphaFoldDB" id="A0A191YRM2"/>
<sequence>MASSWLVLTIVAAYMVVLALISFWVRRSTQSAKNFTTGGKDFPAVLIGFLMMSEFIGTTASIGTAQAGYTYGISAAWNIAALGVGFVIFSMLLAKKYKDLGENTISGALARTYGEPVRFATSVIMICALSIVAVSIYASGGAVLATLLGIERTSAIIIVGIVSVLYVGIGGMRSVIYTNVLHAIMMYAGIILALGFALSKVGGMGELVARLPAPMFEVDNVGWPKIFAWLVAGIGATFATQYVVQAVNTVSDGRKAQHASFYCALMLIPYGLIAAMVGMCSAVLFPQIPSLQAFPQILGHMHEWMAGIVVAGLAGALFGTMAALTMGIATLLLKDFYQPFFNPRGDDRKNLNFARTATIVAGLLPITLALYASDVLVVTFLAKALRASLAVLVLMVFYAPTFGTRQGAFISIIASLIITIGWFLMGNPYGIDNAYIALATPLVIMTLSHLLRGGKPEHADSTRPVGASTTGN</sequence>
<feature type="transmembrane region" description="Helical" evidence="9">
    <location>
        <begin position="259"/>
        <end position="284"/>
    </location>
</feature>
<dbReference type="InterPro" id="IPR038377">
    <property type="entry name" value="Na/Glc_symporter_sf"/>
</dbReference>
<organism evidence="10 11">
    <name type="scientific">Pseudomonas silesiensis</name>
    <dbReference type="NCBI Taxonomy" id="1853130"/>
    <lineage>
        <taxon>Bacteria</taxon>
        <taxon>Pseudomonadati</taxon>
        <taxon>Pseudomonadota</taxon>
        <taxon>Gammaproteobacteria</taxon>
        <taxon>Pseudomonadales</taxon>
        <taxon>Pseudomonadaceae</taxon>
        <taxon>Pseudomonas</taxon>
    </lineage>
</organism>
<dbReference type="GO" id="GO:0005886">
    <property type="term" value="C:plasma membrane"/>
    <property type="evidence" value="ECO:0007669"/>
    <property type="project" value="TreeGrafter"/>
</dbReference>
<evidence type="ECO:0000256" key="6">
    <source>
        <dbReference type="ARBA" id="ARBA00022989"/>
    </source>
</evidence>
<feature type="transmembrane region" description="Helical" evidence="9">
    <location>
        <begin position="226"/>
        <end position="247"/>
    </location>
</feature>
<dbReference type="EMBL" id="CP014870">
    <property type="protein sequence ID" value="ANJ55419.1"/>
    <property type="molecule type" value="Genomic_DNA"/>
</dbReference>
<feature type="transmembrane region" description="Helical" evidence="9">
    <location>
        <begin position="378"/>
        <end position="400"/>
    </location>
</feature>
<keyword evidence="3" id="KW-0813">Transport</keyword>
<feature type="transmembrane region" description="Helical" evidence="9">
    <location>
        <begin position="407"/>
        <end position="425"/>
    </location>
</feature>
<name>A0A191YRM2_9PSED</name>
<feature type="transmembrane region" description="Helical" evidence="9">
    <location>
        <begin position="45"/>
        <end position="69"/>
    </location>
</feature>
<dbReference type="Pfam" id="PF00474">
    <property type="entry name" value="SSF"/>
    <property type="match status" value="1"/>
</dbReference>
<feature type="transmembrane region" description="Helical" evidence="9">
    <location>
        <begin position="6"/>
        <end position="25"/>
    </location>
</feature>
<feature type="transmembrane region" description="Helical" evidence="9">
    <location>
        <begin position="431"/>
        <end position="451"/>
    </location>
</feature>
<feature type="transmembrane region" description="Helical" evidence="9">
    <location>
        <begin position="75"/>
        <end position="94"/>
    </location>
</feature>
<keyword evidence="5" id="KW-0769">Symport</keyword>
<accession>A0A191YRM2</accession>
<evidence type="ECO:0000313" key="11">
    <source>
        <dbReference type="Proteomes" id="UP000078354"/>
    </source>
</evidence>
<keyword evidence="4 9" id="KW-0812">Transmembrane</keyword>
<feature type="transmembrane region" description="Helical" evidence="9">
    <location>
        <begin position="176"/>
        <end position="198"/>
    </location>
</feature>
<dbReference type="InterPro" id="IPR050277">
    <property type="entry name" value="Sodium:Solute_Symporter"/>
</dbReference>
<comment type="similarity">
    <text evidence="2 8">Belongs to the sodium:solute symporter (SSF) (TC 2.A.21) family.</text>
</comment>
<dbReference type="Proteomes" id="UP000078354">
    <property type="component" value="Chromosome"/>
</dbReference>
<evidence type="ECO:0000313" key="10">
    <source>
        <dbReference type="EMBL" id="ANJ55419.1"/>
    </source>
</evidence>